<evidence type="ECO:0000313" key="4">
    <source>
        <dbReference type="Proteomes" id="UP000319486"/>
    </source>
</evidence>
<dbReference type="AlphaFoldDB" id="A0A502CFS0"/>
<keyword evidence="1" id="KW-1133">Transmembrane helix</keyword>
<evidence type="ECO:0008006" key="5">
    <source>
        <dbReference type="Google" id="ProtNLM"/>
    </source>
</evidence>
<keyword evidence="4" id="KW-1185">Reference proteome</keyword>
<keyword evidence="1" id="KW-0472">Membrane</keyword>
<dbReference type="EMBL" id="RCZO01000002">
    <property type="protein sequence ID" value="TPG10581.1"/>
    <property type="molecule type" value="Genomic_DNA"/>
</dbReference>
<comment type="caution">
    <text evidence="3">The sequence shown here is derived from an EMBL/GenBank/DDBJ whole genome shotgun (WGS) entry which is preliminary data.</text>
</comment>
<feature type="chain" id="PRO_5030107295" description="PEP-CTERM protein-sorting domain-containing protein" evidence="2">
    <location>
        <begin position="17"/>
        <end position="195"/>
    </location>
</feature>
<evidence type="ECO:0000256" key="2">
    <source>
        <dbReference type="SAM" id="SignalP"/>
    </source>
</evidence>
<dbReference type="Proteomes" id="UP000319486">
    <property type="component" value="Unassembled WGS sequence"/>
</dbReference>
<name>A0A502CFS0_9GAMM</name>
<feature type="transmembrane region" description="Helical" evidence="1">
    <location>
        <begin position="173"/>
        <end position="190"/>
    </location>
</feature>
<protein>
    <recommendedName>
        <fullName evidence="5">PEP-CTERM protein-sorting domain-containing protein</fullName>
    </recommendedName>
</protein>
<accession>A0A502CFS0</accession>
<feature type="signal peptide" evidence="2">
    <location>
        <begin position="1"/>
        <end position="16"/>
    </location>
</feature>
<keyword evidence="2" id="KW-0732">Signal</keyword>
<evidence type="ECO:0000313" key="3">
    <source>
        <dbReference type="EMBL" id="TPG10581.1"/>
    </source>
</evidence>
<gene>
    <name evidence="3" type="ORF">EAH88_05665</name>
</gene>
<proteinExistence type="predicted"/>
<evidence type="ECO:0000256" key="1">
    <source>
        <dbReference type="SAM" id="Phobius"/>
    </source>
</evidence>
<organism evidence="3 4">
    <name type="scientific">Rhodanobacter glycinis</name>
    <dbReference type="NCBI Taxonomy" id="582702"/>
    <lineage>
        <taxon>Bacteria</taxon>
        <taxon>Pseudomonadati</taxon>
        <taxon>Pseudomonadota</taxon>
        <taxon>Gammaproteobacteria</taxon>
        <taxon>Lysobacterales</taxon>
        <taxon>Rhodanobacteraceae</taxon>
        <taxon>Rhodanobacter</taxon>
    </lineage>
</organism>
<keyword evidence="1" id="KW-0812">Transmembrane</keyword>
<sequence length="195" mass="19993">MLAAVAVAFLAPAAQATPISFYNDAGTPTAARFTVGCGSASGDCSGLLAAVSDTSPLAWSSTIGQMLGGPSNASPTSETNFVNDLLGTAFASTFAPSSGNLAPTNSNSFEFSLDTAYLLIKVGDGPTHQGYALLRNLDGKLDLWFTATGQAGGLSHYITFDGSGPTPVPEPTGLRMFGLGVLLICGFLGLRRRYN</sequence>
<reference evidence="3 4" key="1">
    <citation type="journal article" date="2019" name="Environ. Microbiol.">
        <title>Species interactions and distinct microbial communities in high Arctic permafrost affected cryosols are associated with the CH4 and CO2 gas fluxes.</title>
        <authorList>
            <person name="Altshuler I."/>
            <person name="Hamel J."/>
            <person name="Turney S."/>
            <person name="Magnuson E."/>
            <person name="Levesque R."/>
            <person name="Greer C."/>
            <person name="Whyte L.G."/>
        </authorList>
    </citation>
    <scope>NUCLEOTIDE SEQUENCE [LARGE SCALE GENOMIC DNA]</scope>
    <source>
        <strain evidence="3 4">S13Y</strain>
    </source>
</reference>